<keyword evidence="3" id="KW-1185">Reference proteome</keyword>
<dbReference type="STRING" id="320771.Cflav_PD5941"/>
<feature type="region of interest" description="Disordered" evidence="1">
    <location>
        <begin position="140"/>
        <end position="164"/>
    </location>
</feature>
<name>B9X9W5_PEDPL</name>
<accession>B9X9W5</accession>
<dbReference type="EMBL" id="ABOX02000001">
    <property type="protein sequence ID" value="EEF63306.1"/>
    <property type="molecule type" value="Genomic_DNA"/>
</dbReference>
<organism evidence="2 3">
    <name type="scientific">Pedosphaera parvula (strain Ellin514)</name>
    <dbReference type="NCBI Taxonomy" id="320771"/>
    <lineage>
        <taxon>Bacteria</taxon>
        <taxon>Pseudomonadati</taxon>
        <taxon>Verrucomicrobiota</taxon>
        <taxon>Pedosphaerae</taxon>
        <taxon>Pedosphaerales</taxon>
        <taxon>Pedosphaeraceae</taxon>
        <taxon>Pedosphaera</taxon>
    </lineage>
</organism>
<evidence type="ECO:0000313" key="3">
    <source>
        <dbReference type="Proteomes" id="UP000003688"/>
    </source>
</evidence>
<proteinExistence type="predicted"/>
<evidence type="ECO:0000313" key="2">
    <source>
        <dbReference type="EMBL" id="EEF63306.1"/>
    </source>
</evidence>
<dbReference type="OrthoDB" id="505288at2"/>
<gene>
    <name evidence="2" type="ORF">Cflav_PD5941</name>
</gene>
<comment type="caution">
    <text evidence="2">The sequence shown here is derived from an EMBL/GenBank/DDBJ whole genome shotgun (WGS) entry which is preliminary data.</text>
</comment>
<evidence type="ECO:0000256" key="1">
    <source>
        <dbReference type="SAM" id="MobiDB-lite"/>
    </source>
</evidence>
<dbReference type="Proteomes" id="UP000003688">
    <property type="component" value="Unassembled WGS sequence"/>
</dbReference>
<reference evidence="2 3" key="1">
    <citation type="journal article" date="2011" name="J. Bacteriol.">
        <title>Genome sequence of 'Pedosphaera parvula' Ellin514, an aerobic Verrucomicrobial isolate from pasture soil.</title>
        <authorList>
            <person name="Kant R."/>
            <person name="van Passel M.W."/>
            <person name="Sangwan P."/>
            <person name="Palva A."/>
            <person name="Lucas S."/>
            <person name="Copeland A."/>
            <person name="Lapidus A."/>
            <person name="Glavina Del Rio T."/>
            <person name="Dalin E."/>
            <person name="Tice H."/>
            <person name="Bruce D."/>
            <person name="Goodwin L."/>
            <person name="Pitluck S."/>
            <person name="Chertkov O."/>
            <person name="Larimer F.W."/>
            <person name="Land M.L."/>
            <person name="Hauser L."/>
            <person name="Brettin T.S."/>
            <person name="Detter J.C."/>
            <person name="Han S."/>
            <person name="de Vos W.M."/>
            <person name="Janssen P.H."/>
            <person name="Smidt H."/>
        </authorList>
    </citation>
    <scope>NUCLEOTIDE SEQUENCE [LARGE SCALE GENOMIC DNA]</scope>
    <source>
        <strain evidence="2 3">Ellin514</strain>
    </source>
</reference>
<protein>
    <submittedName>
        <fullName evidence="2">Uncharacterized protein</fullName>
    </submittedName>
</protein>
<dbReference type="AlphaFoldDB" id="B9X9W5"/>
<dbReference type="RefSeq" id="WP_007412613.1">
    <property type="nucleotide sequence ID" value="NZ_ABOX02000001.1"/>
</dbReference>
<sequence length="212" mass="23794">MNIQSKHSLTTEETTTLSECEAVIEEGMKTFVEVGSAVLTISDRRLYRATHSTFEDYIQDKWDMTARRAYQLCEAAEVVMKLENVKHASQIENARQAEALAKAPEEKRDEVLEKAIQTAPEGKLTSKHISETIIAVTSRTESISEQTEHGEAQAALGSKEIPPSSTLQSTIRKLNKIIDQALITFNTPQDLKKLWEEMDALSRKLQHPVVDV</sequence>